<evidence type="ECO:0000256" key="8">
    <source>
        <dbReference type="ARBA" id="ARBA00022723"/>
    </source>
</evidence>
<dbReference type="EMBL" id="BDQM01000012">
    <property type="protein sequence ID" value="GAW96195.1"/>
    <property type="molecule type" value="Genomic_DNA"/>
</dbReference>
<dbReference type="SUPFAM" id="SSF52374">
    <property type="entry name" value="Nucleotidylyl transferase"/>
    <property type="match status" value="1"/>
</dbReference>
<keyword evidence="11 16" id="KW-0067">ATP-binding</keyword>
<feature type="binding site" evidence="16">
    <location>
        <position position="180"/>
    </location>
    <ligand>
        <name>Zn(2+)</name>
        <dbReference type="ChEBI" id="CHEBI:29105"/>
    </ligand>
</feature>
<evidence type="ECO:0000313" key="20">
    <source>
        <dbReference type="Proteomes" id="UP000197068"/>
    </source>
</evidence>
<evidence type="ECO:0000256" key="13">
    <source>
        <dbReference type="ARBA" id="ARBA00022917"/>
    </source>
</evidence>
<evidence type="ECO:0000256" key="11">
    <source>
        <dbReference type="ARBA" id="ARBA00022840"/>
    </source>
</evidence>
<dbReference type="InterPro" id="IPR041872">
    <property type="entry name" value="Anticodon_Met"/>
</dbReference>
<dbReference type="NCBIfam" id="TIGR00398">
    <property type="entry name" value="metG"/>
    <property type="match status" value="1"/>
</dbReference>
<keyword evidence="8 16" id="KW-0479">Metal-binding</keyword>
<keyword evidence="9 16" id="KW-0547">Nucleotide-binding</keyword>
<evidence type="ECO:0000256" key="7">
    <source>
        <dbReference type="ARBA" id="ARBA00022598"/>
    </source>
</evidence>
<comment type="catalytic activity">
    <reaction evidence="15 16">
        <text>tRNA(Met) + L-methionine + ATP = L-methionyl-tRNA(Met) + AMP + diphosphate</text>
        <dbReference type="Rhea" id="RHEA:13481"/>
        <dbReference type="Rhea" id="RHEA-COMP:9667"/>
        <dbReference type="Rhea" id="RHEA-COMP:9698"/>
        <dbReference type="ChEBI" id="CHEBI:30616"/>
        <dbReference type="ChEBI" id="CHEBI:33019"/>
        <dbReference type="ChEBI" id="CHEBI:57844"/>
        <dbReference type="ChEBI" id="CHEBI:78442"/>
        <dbReference type="ChEBI" id="CHEBI:78530"/>
        <dbReference type="ChEBI" id="CHEBI:456215"/>
        <dbReference type="EC" id="6.1.1.10"/>
    </reaction>
</comment>
<evidence type="ECO:0000256" key="12">
    <source>
        <dbReference type="ARBA" id="ARBA00022884"/>
    </source>
</evidence>
<feature type="binding site" evidence="16">
    <location>
        <position position="196"/>
    </location>
    <ligand>
        <name>Zn(2+)</name>
        <dbReference type="ChEBI" id="CHEBI:29105"/>
    </ligand>
</feature>
<dbReference type="PANTHER" id="PTHR45765:SF1">
    <property type="entry name" value="METHIONINE--TRNA LIGASE, CYTOPLASMIC"/>
    <property type="match status" value="1"/>
</dbReference>
<feature type="binding site" evidence="16">
    <location>
        <position position="369"/>
    </location>
    <ligand>
        <name>ATP</name>
        <dbReference type="ChEBI" id="CHEBI:30616"/>
    </ligand>
</feature>
<keyword evidence="7 16" id="KW-0436">Ligase</keyword>
<organism evidence="19 20">
    <name type="scientific">Colwellia marinimaniae</name>
    <dbReference type="NCBI Taxonomy" id="1513592"/>
    <lineage>
        <taxon>Bacteria</taxon>
        <taxon>Pseudomonadati</taxon>
        <taxon>Pseudomonadota</taxon>
        <taxon>Gammaproteobacteria</taxon>
        <taxon>Alteromonadales</taxon>
        <taxon>Colwelliaceae</taxon>
        <taxon>Colwellia</taxon>
    </lineage>
</organism>
<dbReference type="Pfam" id="PF19303">
    <property type="entry name" value="Anticodon_3"/>
    <property type="match status" value="1"/>
</dbReference>
<comment type="subcellular location">
    <subcellularLocation>
        <location evidence="2 16">Cytoplasm</location>
    </subcellularLocation>
</comment>
<dbReference type="EC" id="6.1.1.10" evidence="16"/>
<comment type="similarity">
    <text evidence="3 16">Belongs to the class-I aminoacyl-tRNA synthetase family. MetG type 1 subfamily.</text>
</comment>
<dbReference type="HAMAP" id="MF_00098">
    <property type="entry name" value="Met_tRNA_synth_type1"/>
    <property type="match status" value="1"/>
</dbReference>
<keyword evidence="20" id="KW-1185">Reference proteome</keyword>
<dbReference type="CDD" id="cd02800">
    <property type="entry name" value="tRNA_bind_EcMetRS_like"/>
    <property type="match status" value="1"/>
</dbReference>
<comment type="subunit">
    <text evidence="4 16">Homodimer.</text>
</comment>
<dbReference type="SUPFAM" id="SSF50249">
    <property type="entry name" value="Nucleic acid-binding proteins"/>
    <property type="match status" value="1"/>
</dbReference>
<dbReference type="Gene3D" id="2.20.28.20">
    <property type="entry name" value="Methionyl-tRNA synthetase, Zn-domain"/>
    <property type="match status" value="1"/>
</dbReference>
<keyword evidence="12 16" id="KW-0694">RNA-binding</keyword>
<reference evidence="19 20" key="1">
    <citation type="submission" date="2017-06" db="EMBL/GenBank/DDBJ databases">
        <title>Whole Genome Sequences of Colwellia marinimaniae MTCD1.</title>
        <authorList>
            <person name="Kusumoto H."/>
            <person name="Inoue M."/>
            <person name="Tanikawa K."/>
            <person name="Maeji H."/>
            <person name="Cameron J.H."/>
            <person name="Bartlett D.H."/>
        </authorList>
    </citation>
    <scope>NUCLEOTIDE SEQUENCE [LARGE SCALE GENOMIC DNA]</scope>
    <source>
        <strain evidence="19 20">MTCD1</strain>
    </source>
</reference>
<dbReference type="CDD" id="cd00814">
    <property type="entry name" value="MetRS_core"/>
    <property type="match status" value="1"/>
</dbReference>
<proteinExistence type="inferred from homology"/>
<keyword evidence="6 16" id="KW-0820">tRNA-binding</keyword>
<name>A0ABQ0MV08_9GAMM</name>
<evidence type="ECO:0000256" key="14">
    <source>
        <dbReference type="ARBA" id="ARBA00023146"/>
    </source>
</evidence>
<evidence type="ECO:0000256" key="3">
    <source>
        <dbReference type="ARBA" id="ARBA00008258"/>
    </source>
</evidence>
<evidence type="ECO:0000256" key="6">
    <source>
        <dbReference type="ARBA" id="ARBA00022555"/>
    </source>
</evidence>
<dbReference type="InterPro" id="IPR002547">
    <property type="entry name" value="tRNA-bd_dom"/>
</dbReference>
<dbReference type="InterPro" id="IPR009080">
    <property type="entry name" value="tRNAsynth_Ia_anticodon-bd"/>
</dbReference>
<feature type="binding site" evidence="16">
    <location>
        <position position="183"/>
    </location>
    <ligand>
        <name>Zn(2+)</name>
        <dbReference type="ChEBI" id="CHEBI:29105"/>
    </ligand>
</feature>
<feature type="domain" description="TRNA-binding" evidence="18">
    <location>
        <begin position="625"/>
        <end position="730"/>
    </location>
</feature>
<evidence type="ECO:0000256" key="16">
    <source>
        <dbReference type="HAMAP-Rule" id="MF_00098"/>
    </source>
</evidence>
<accession>A0ABQ0MV08</accession>
<comment type="function">
    <text evidence="1 16">Is required not only for elongation of protein synthesis but also for the initiation of all mRNA translation through initiator tRNA(fMet) aminoacylation.</text>
</comment>
<dbReference type="SUPFAM" id="SSF47323">
    <property type="entry name" value="Anticodon-binding domain of a subclass of class I aminoacyl-tRNA synthetases"/>
    <property type="match status" value="1"/>
</dbReference>
<dbReference type="PROSITE" id="PS50886">
    <property type="entry name" value="TRBD"/>
    <property type="match status" value="1"/>
</dbReference>
<protein>
    <recommendedName>
        <fullName evidence="16">Methionine--tRNA ligase</fullName>
        <ecNumber evidence="16">6.1.1.10</ecNumber>
    </recommendedName>
    <alternativeName>
        <fullName evidence="16">Methionyl-tRNA synthetase</fullName>
        <shortName evidence="16">MetRS</shortName>
    </alternativeName>
</protein>
<dbReference type="SUPFAM" id="SSF57770">
    <property type="entry name" value="Methionyl-tRNA synthetase (MetRS), Zn-domain"/>
    <property type="match status" value="1"/>
</dbReference>
<evidence type="ECO:0000256" key="17">
    <source>
        <dbReference type="SAM" id="MobiDB-lite"/>
    </source>
</evidence>
<evidence type="ECO:0000256" key="9">
    <source>
        <dbReference type="ARBA" id="ARBA00022741"/>
    </source>
</evidence>
<dbReference type="PRINTS" id="PR01041">
    <property type="entry name" value="TRNASYNTHMET"/>
</dbReference>
<feature type="region of interest" description="Disordered" evidence="17">
    <location>
        <begin position="579"/>
        <end position="602"/>
    </location>
</feature>
<dbReference type="Pfam" id="PF01588">
    <property type="entry name" value="tRNA_bind"/>
    <property type="match status" value="1"/>
</dbReference>
<dbReference type="Pfam" id="PF09334">
    <property type="entry name" value="tRNA-synt_1g"/>
    <property type="match status" value="1"/>
</dbReference>
<dbReference type="InterPro" id="IPR023458">
    <property type="entry name" value="Met-tRNA_ligase_1"/>
</dbReference>
<dbReference type="PROSITE" id="PS00178">
    <property type="entry name" value="AA_TRNA_LIGASE_I"/>
    <property type="match status" value="1"/>
</dbReference>
<dbReference type="GO" id="GO:0004825">
    <property type="term" value="F:methionine-tRNA ligase activity"/>
    <property type="evidence" value="ECO:0007669"/>
    <property type="project" value="UniProtKB-EC"/>
</dbReference>
<dbReference type="InterPro" id="IPR014729">
    <property type="entry name" value="Rossmann-like_a/b/a_fold"/>
</dbReference>
<feature type="short sequence motif" description="'HIGH' region" evidence="16">
    <location>
        <begin position="49"/>
        <end position="59"/>
    </location>
</feature>
<dbReference type="InterPro" id="IPR033911">
    <property type="entry name" value="MetRS_core"/>
</dbReference>
<evidence type="ECO:0000256" key="1">
    <source>
        <dbReference type="ARBA" id="ARBA00003314"/>
    </source>
</evidence>
<sequence>MKIITKFCTIADIITIKKQLFFMSDTTLSAATANSSLQKRKILVTCALPYANGSIHLGHLLEHIQTDIWVRFQRMRGHEIYFVCADDAHGTPIMLKAQELGITPEEMINGVREEHMADFADFHISFDNYHSTHSEENKILANEIYNKLHAKGHIKTRTISQLYDPEKGMFLPDRFIKGTCPKCKSEDENGDSCDNCGATYSPTEVLNPRSVISGATPILKDSEHYFFDLPAFEGMLQKWIRSGALQEEMANKLSEWFDQGLRQWDISRDAPYFGFEIPNAPGKFFYVWLDAPIGYMGSFKNLCNKDSSIDFDSFWKEDSDAELYHFIGKDIIYFHSLFWPAVLEGAGYRKPTAVFAHGFVTVNGAKMSKSKGTFIKGRTYLDHLNPEYLRYYYAAKLTNRIDDLDLNLEDFAQRVNSDLVGKVVNIASRCASFIYKRFDGMLSTTIDDQALADEVMAAGDSIAAHYESREFSRGMREIMALADKVNEYIAIKEPWQLIKDDSKQQEVQDICSLGINMFRTLMIYLKPVLPVLAENTAAFLNDELTWEGHKTLLTGHKINKFKALLQRVDMDKVNAMTEASKDSLAPKDEKKKPKKAKPAKVVDNSAALADPVAVDPISEEIQFEDFAKIDLRIVKIINAEHVEKADKLLKLTLALGDEDGCETRQVFAGIKSAYQPEDLIGKHTVMVANLAPRKMRFGMSEGMVLAAGPGGKDLWILNPDDGAKAGMRVK</sequence>
<evidence type="ECO:0000313" key="19">
    <source>
        <dbReference type="EMBL" id="GAW96195.1"/>
    </source>
</evidence>
<feature type="compositionally biased region" description="Basic and acidic residues" evidence="17">
    <location>
        <begin position="579"/>
        <end position="591"/>
    </location>
</feature>
<evidence type="ECO:0000256" key="15">
    <source>
        <dbReference type="ARBA" id="ARBA00047364"/>
    </source>
</evidence>
<dbReference type="InterPro" id="IPR012340">
    <property type="entry name" value="NA-bd_OB-fold"/>
</dbReference>
<keyword evidence="13 16" id="KW-0648">Protein biosynthesis</keyword>
<gene>
    <name evidence="16 19" type="primary">metG</name>
    <name evidence="19" type="ORF">MTCD1_01805</name>
</gene>
<evidence type="ECO:0000259" key="18">
    <source>
        <dbReference type="PROSITE" id="PS50886"/>
    </source>
</evidence>
<keyword evidence="10 16" id="KW-0862">Zinc</keyword>
<comment type="caution">
    <text evidence="19">The sequence shown here is derived from an EMBL/GenBank/DDBJ whole genome shotgun (WGS) entry which is preliminary data.</text>
</comment>
<dbReference type="NCBIfam" id="NF001100">
    <property type="entry name" value="PRK00133.1"/>
    <property type="match status" value="1"/>
</dbReference>
<dbReference type="InterPro" id="IPR004495">
    <property type="entry name" value="Met-tRNA-synth_bsu_C"/>
</dbReference>
<evidence type="ECO:0000256" key="10">
    <source>
        <dbReference type="ARBA" id="ARBA00022833"/>
    </source>
</evidence>
<evidence type="ECO:0000256" key="2">
    <source>
        <dbReference type="ARBA" id="ARBA00004496"/>
    </source>
</evidence>
<comment type="cofactor">
    <cofactor evidence="16">
        <name>Zn(2+)</name>
        <dbReference type="ChEBI" id="CHEBI:29105"/>
    </cofactor>
    <text evidence="16">Binds 1 zinc ion per subunit.</text>
</comment>
<feature type="short sequence motif" description="'KMSKS' region" evidence="16">
    <location>
        <begin position="366"/>
        <end position="370"/>
    </location>
</feature>
<dbReference type="Gene3D" id="2.40.50.140">
    <property type="entry name" value="Nucleic acid-binding proteins"/>
    <property type="match status" value="1"/>
</dbReference>
<dbReference type="InterPro" id="IPR015413">
    <property type="entry name" value="Methionyl/Leucyl_tRNA_Synth"/>
</dbReference>
<dbReference type="InterPro" id="IPR029038">
    <property type="entry name" value="MetRS_Zn"/>
</dbReference>
<evidence type="ECO:0000256" key="5">
    <source>
        <dbReference type="ARBA" id="ARBA00022490"/>
    </source>
</evidence>
<feature type="binding site" evidence="16">
    <location>
        <position position="193"/>
    </location>
    <ligand>
        <name>Zn(2+)</name>
        <dbReference type="ChEBI" id="CHEBI:29105"/>
    </ligand>
</feature>
<keyword evidence="14 16" id="KW-0030">Aminoacyl-tRNA synthetase</keyword>
<keyword evidence="5 16" id="KW-0963">Cytoplasm</keyword>
<dbReference type="InterPro" id="IPR001412">
    <property type="entry name" value="aa-tRNA-synth_I_CS"/>
</dbReference>
<dbReference type="CDD" id="cd07957">
    <property type="entry name" value="Anticodon_Ia_Met"/>
    <property type="match status" value="1"/>
</dbReference>
<dbReference type="Gene3D" id="3.40.50.620">
    <property type="entry name" value="HUPs"/>
    <property type="match status" value="1"/>
</dbReference>
<dbReference type="InterPro" id="IPR014758">
    <property type="entry name" value="Met-tRNA_synth"/>
</dbReference>
<dbReference type="Proteomes" id="UP000197068">
    <property type="component" value="Unassembled WGS sequence"/>
</dbReference>
<dbReference type="Gene3D" id="1.10.730.10">
    <property type="entry name" value="Isoleucyl-tRNA Synthetase, Domain 1"/>
    <property type="match status" value="1"/>
</dbReference>
<dbReference type="PANTHER" id="PTHR45765">
    <property type="entry name" value="METHIONINE--TRNA LIGASE"/>
    <property type="match status" value="1"/>
</dbReference>
<evidence type="ECO:0000256" key="4">
    <source>
        <dbReference type="ARBA" id="ARBA00011738"/>
    </source>
</evidence>
<dbReference type="NCBIfam" id="TIGR00399">
    <property type="entry name" value="metG_C_term"/>
    <property type="match status" value="1"/>
</dbReference>